<protein>
    <submittedName>
        <fullName evidence="1">Uncharacterized protein</fullName>
    </submittedName>
</protein>
<comment type="caution">
    <text evidence="1">The sequence shown here is derived from an EMBL/GenBank/DDBJ whole genome shotgun (WGS) entry which is preliminary data.</text>
</comment>
<evidence type="ECO:0000313" key="2">
    <source>
        <dbReference type="Proteomes" id="UP000554482"/>
    </source>
</evidence>
<reference evidence="1 2" key="1">
    <citation type="submission" date="2020-06" db="EMBL/GenBank/DDBJ databases">
        <title>Transcriptomic and genomic resources for Thalictrum thalictroides and T. hernandezii: Facilitating candidate gene discovery in an emerging model plant lineage.</title>
        <authorList>
            <person name="Arias T."/>
            <person name="Riano-Pachon D.M."/>
            <person name="Di Stilio V.S."/>
        </authorList>
    </citation>
    <scope>NUCLEOTIDE SEQUENCE [LARGE SCALE GENOMIC DNA]</scope>
    <source>
        <strain evidence="2">cv. WT478/WT964</strain>
        <tissue evidence="1">Leaves</tissue>
    </source>
</reference>
<sequence length="86" mass="10567">MLPKYFHTWKAFRKKSASLMRNIIFSILEEHMSWFLYFTVFQPQRTNIRTSLKDFKRTFAKQQIKAKSLLCMFQISLDVYIYDRPF</sequence>
<accession>A0A7J6X5M8</accession>
<keyword evidence="2" id="KW-1185">Reference proteome</keyword>
<dbReference type="AlphaFoldDB" id="A0A7J6X5M8"/>
<proteinExistence type="predicted"/>
<dbReference type="EMBL" id="JABWDY010004679">
    <property type="protein sequence ID" value="KAF5204979.1"/>
    <property type="molecule type" value="Genomic_DNA"/>
</dbReference>
<name>A0A7J6X5M8_THATH</name>
<dbReference type="Proteomes" id="UP000554482">
    <property type="component" value="Unassembled WGS sequence"/>
</dbReference>
<evidence type="ECO:0000313" key="1">
    <source>
        <dbReference type="EMBL" id="KAF5204979.1"/>
    </source>
</evidence>
<organism evidence="1 2">
    <name type="scientific">Thalictrum thalictroides</name>
    <name type="common">Rue-anemone</name>
    <name type="synonym">Anemone thalictroides</name>
    <dbReference type="NCBI Taxonomy" id="46969"/>
    <lineage>
        <taxon>Eukaryota</taxon>
        <taxon>Viridiplantae</taxon>
        <taxon>Streptophyta</taxon>
        <taxon>Embryophyta</taxon>
        <taxon>Tracheophyta</taxon>
        <taxon>Spermatophyta</taxon>
        <taxon>Magnoliopsida</taxon>
        <taxon>Ranunculales</taxon>
        <taxon>Ranunculaceae</taxon>
        <taxon>Thalictroideae</taxon>
        <taxon>Thalictrum</taxon>
    </lineage>
</organism>
<gene>
    <name evidence="1" type="ORF">FRX31_005433</name>
</gene>